<comment type="caution">
    <text evidence="2">The sequence shown here is derived from an EMBL/GenBank/DDBJ whole genome shotgun (WGS) entry which is preliminary data.</text>
</comment>
<feature type="transmembrane region" description="Helical" evidence="1">
    <location>
        <begin position="39"/>
        <end position="56"/>
    </location>
</feature>
<keyword evidence="3" id="KW-1185">Reference proteome</keyword>
<name>A0ABS0YKQ6_9BACT</name>
<evidence type="ECO:0008006" key="4">
    <source>
        <dbReference type="Google" id="ProtNLM"/>
    </source>
</evidence>
<dbReference type="EMBL" id="JAEMHK010000001">
    <property type="protein sequence ID" value="MBJ6798529.1"/>
    <property type="molecule type" value="Genomic_DNA"/>
</dbReference>
<evidence type="ECO:0000313" key="2">
    <source>
        <dbReference type="EMBL" id="MBJ6798529.1"/>
    </source>
</evidence>
<reference evidence="2 3" key="1">
    <citation type="submission" date="2020-12" db="EMBL/GenBank/DDBJ databases">
        <title>Geomonas sp. Red259, isolated from paddy soil.</title>
        <authorList>
            <person name="Xu Z."/>
            <person name="Zhang Z."/>
            <person name="Masuda Y."/>
            <person name="Itoh H."/>
            <person name="Senoo K."/>
        </authorList>
    </citation>
    <scope>NUCLEOTIDE SEQUENCE [LARGE SCALE GENOMIC DNA]</scope>
    <source>
        <strain evidence="2 3">Red259</strain>
    </source>
</reference>
<keyword evidence="1" id="KW-0472">Membrane</keyword>
<keyword evidence="1" id="KW-1133">Transmembrane helix</keyword>
<accession>A0ABS0YKQ6</accession>
<proteinExistence type="predicted"/>
<evidence type="ECO:0000313" key="3">
    <source>
        <dbReference type="Proteomes" id="UP000641025"/>
    </source>
</evidence>
<feature type="transmembrane region" description="Helical" evidence="1">
    <location>
        <begin position="7"/>
        <end position="27"/>
    </location>
</feature>
<organism evidence="2 3">
    <name type="scientific">Geomonas propionica</name>
    <dbReference type="NCBI Taxonomy" id="2798582"/>
    <lineage>
        <taxon>Bacteria</taxon>
        <taxon>Pseudomonadati</taxon>
        <taxon>Thermodesulfobacteriota</taxon>
        <taxon>Desulfuromonadia</taxon>
        <taxon>Geobacterales</taxon>
        <taxon>Geobacteraceae</taxon>
        <taxon>Geomonas</taxon>
    </lineage>
</organism>
<dbReference type="Proteomes" id="UP000641025">
    <property type="component" value="Unassembled WGS sequence"/>
</dbReference>
<evidence type="ECO:0000256" key="1">
    <source>
        <dbReference type="SAM" id="Phobius"/>
    </source>
</evidence>
<feature type="transmembrane region" description="Helical" evidence="1">
    <location>
        <begin position="83"/>
        <end position="102"/>
    </location>
</feature>
<keyword evidence="1" id="KW-0812">Transmembrane</keyword>
<gene>
    <name evidence="2" type="ORF">JFN90_00100</name>
</gene>
<protein>
    <recommendedName>
        <fullName evidence="4">Transporter</fullName>
    </recommendedName>
</protein>
<dbReference type="RefSeq" id="WP_199393070.1">
    <property type="nucleotide sequence ID" value="NZ_JAEMHK010000001.1"/>
</dbReference>
<sequence length="119" mass="12966">MRGKAMGVALGVVGIVLWFMPLVKVGFNVYAAGRQIGNISYILVFCALAYSLFAFFELHRLRVITATISTAISLLLLSEAWTYAAWGLYGLCIVSIASWLAAVSDWDAGKKSVEDIQQS</sequence>